<dbReference type="AlphaFoldDB" id="A0A6G6AL97"/>
<sequence length="45" mass="5030">MEIVRDTKVTKPVQAELRAHKAIQSTLRASELECINVVIINALQV</sequence>
<proteinExistence type="predicted"/>
<reference evidence="1" key="1">
    <citation type="submission" date="2019-08" db="EMBL/GenBank/DDBJ databases">
        <authorList>
            <person name="Yao H."/>
        </authorList>
    </citation>
    <scope>NUCLEOTIDE SEQUENCE</scope>
    <source>
        <strain evidence="1">4M18F</strain>
        <plasmid evidence="1">p4M18F</plasmid>
    </source>
</reference>
<keyword evidence="1" id="KW-0614">Plasmid</keyword>
<protein>
    <submittedName>
        <fullName evidence="1">Putative periplasmic protein</fullName>
    </submittedName>
</protein>
<accession>A0A6G6AL97</accession>
<dbReference type="RefSeq" id="WP_250950831.1">
    <property type="nucleotide sequence ID" value="NZ_MN256757.1"/>
</dbReference>
<name>A0A6G6AL97_ECOLX</name>
<organism evidence="1">
    <name type="scientific">Escherichia coli</name>
    <dbReference type="NCBI Taxonomy" id="562"/>
    <lineage>
        <taxon>Bacteria</taxon>
        <taxon>Pseudomonadati</taxon>
        <taxon>Pseudomonadota</taxon>
        <taxon>Gammaproteobacteria</taxon>
        <taxon>Enterobacterales</taxon>
        <taxon>Enterobacteriaceae</taxon>
        <taxon>Escherichia</taxon>
    </lineage>
</organism>
<dbReference type="EMBL" id="MN256757">
    <property type="protein sequence ID" value="QID22545.1"/>
    <property type="molecule type" value="Genomic_DNA"/>
</dbReference>
<evidence type="ECO:0000313" key="1">
    <source>
        <dbReference type="EMBL" id="QID22545.1"/>
    </source>
</evidence>
<geneLocation type="plasmid" evidence="1">
    <name>p4M18F</name>
</geneLocation>